<protein>
    <submittedName>
        <fullName evidence="2">Uncharacterized protein</fullName>
    </submittedName>
</protein>
<dbReference type="OrthoDB" id="164780at2"/>
<accession>A0A5A5TB65</accession>
<proteinExistence type="predicted"/>
<feature type="region of interest" description="Disordered" evidence="1">
    <location>
        <begin position="30"/>
        <end position="94"/>
    </location>
</feature>
<feature type="compositionally biased region" description="Acidic residues" evidence="1">
    <location>
        <begin position="38"/>
        <end position="53"/>
    </location>
</feature>
<evidence type="ECO:0000313" key="2">
    <source>
        <dbReference type="EMBL" id="GCF08253.1"/>
    </source>
</evidence>
<dbReference type="AlphaFoldDB" id="A0A5A5TB65"/>
<feature type="region of interest" description="Disordered" evidence="1">
    <location>
        <begin position="116"/>
        <end position="170"/>
    </location>
</feature>
<dbReference type="Proteomes" id="UP000322530">
    <property type="component" value="Unassembled WGS sequence"/>
</dbReference>
<dbReference type="RefSeq" id="WP_149401244.1">
    <property type="nucleotide sequence ID" value="NZ_BIXY01000020.1"/>
</dbReference>
<organism evidence="2 3">
    <name type="scientific">Dictyobacter arantiisoli</name>
    <dbReference type="NCBI Taxonomy" id="2014874"/>
    <lineage>
        <taxon>Bacteria</taxon>
        <taxon>Bacillati</taxon>
        <taxon>Chloroflexota</taxon>
        <taxon>Ktedonobacteria</taxon>
        <taxon>Ktedonobacterales</taxon>
        <taxon>Dictyobacteraceae</taxon>
        <taxon>Dictyobacter</taxon>
    </lineage>
</organism>
<name>A0A5A5TB65_9CHLR</name>
<evidence type="ECO:0000313" key="3">
    <source>
        <dbReference type="Proteomes" id="UP000322530"/>
    </source>
</evidence>
<gene>
    <name evidence="2" type="ORF">KDI_18170</name>
</gene>
<feature type="compositionally biased region" description="Basic residues" evidence="1">
    <location>
        <begin position="143"/>
        <end position="162"/>
    </location>
</feature>
<feature type="compositionally biased region" description="Acidic residues" evidence="1">
    <location>
        <begin position="116"/>
        <end position="139"/>
    </location>
</feature>
<keyword evidence="3" id="KW-1185">Reference proteome</keyword>
<dbReference type="EMBL" id="BIXY01000020">
    <property type="protein sequence ID" value="GCF08253.1"/>
    <property type="molecule type" value="Genomic_DNA"/>
</dbReference>
<comment type="caution">
    <text evidence="2">The sequence shown here is derived from an EMBL/GenBank/DDBJ whole genome shotgun (WGS) entry which is preliminary data.</text>
</comment>
<evidence type="ECO:0000256" key="1">
    <source>
        <dbReference type="SAM" id="MobiDB-lite"/>
    </source>
</evidence>
<sequence>MTRKESEKDSERPHYYSQFWLDVAAGRRVIGAPKPEDGESAETESEAEVESEPDPAPLRRARQSDAADSQIIHPVAEPVRAPQEFIEPDVADQDDITYQDDIVADDDIPDMDLITDEDEEAEIFDVDEEADEDDEDDDMNWGRGRKKAKPTRATKPVPKKPGKRDTRRGY</sequence>
<reference evidence="2 3" key="1">
    <citation type="submission" date="2019-01" db="EMBL/GenBank/DDBJ databases">
        <title>Draft genome sequence of Dictyobacter sp. Uno17.</title>
        <authorList>
            <person name="Wang C.M."/>
            <person name="Zheng Y."/>
            <person name="Sakai Y."/>
            <person name="Abe K."/>
            <person name="Yokota A."/>
            <person name="Yabe S."/>
        </authorList>
    </citation>
    <scope>NUCLEOTIDE SEQUENCE [LARGE SCALE GENOMIC DNA]</scope>
    <source>
        <strain evidence="2 3">Uno17</strain>
    </source>
</reference>